<dbReference type="SUPFAM" id="SSF81593">
    <property type="entry name" value="Nucleotidyltransferase substrate binding subunit/domain"/>
    <property type="match status" value="2"/>
</dbReference>
<dbReference type="RefSeq" id="WP_107991505.1">
    <property type="nucleotide sequence ID" value="NZ_QAYG01000010.1"/>
</dbReference>
<dbReference type="Gene3D" id="1.20.120.1510">
    <property type="match status" value="1"/>
</dbReference>
<keyword evidence="2 7" id="KW-0548">Nucleotidyltransferase</keyword>
<name>A0A2T5V1J5_9HYPH</name>
<protein>
    <recommendedName>
        <fullName evidence="7">Bifunctional glutamine synthetase adenylyltransferase/adenylyl-removing enzyme</fullName>
    </recommendedName>
    <alternativeName>
        <fullName evidence="7">ATP:glutamine synthetase adenylyltransferase</fullName>
    </alternativeName>
    <alternativeName>
        <fullName evidence="7">ATase</fullName>
    </alternativeName>
    <domain>
        <recommendedName>
            <fullName evidence="7">Glutamine synthetase adenylyl-L-tyrosine phosphorylase</fullName>
            <ecNumber evidence="7">2.7.7.89</ecNumber>
        </recommendedName>
        <alternativeName>
            <fullName evidence="7">Adenylyl removase</fullName>
            <shortName evidence="7">AR</shortName>
            <shortName evidence="7">AT-N</shortName>
        </alternativeName>
    </domain>
    <domain>
        <recommendedName>
            <fullName evidence="7">Glutamine synthetase adenylyl transferase</fullName>
            <ecNumber evidence="7">2.7.7.42</ecNumber>
        </recommendedName>
        <alternativeName>
            <fullName evidence="7">Adenylyl transferase</fullName>
            <shortName evidence="7">AT</shortName>
            <shortName evidence="7">AT-C</shortName>
        </alternativeName>
    </domain>
</protein>
<feature type="region of interest" description="Adenylyl transferase" evidence="7">
    <location>
        <begin position="484"/>
        <end position="1005"/>
    </location>
</feature>
<comment type="function">
    <text evidence="7">Involved in the regulation of glutamine synthetase GlnA, a key enzyme in the process to assimilate ammonia. When cellular nitrogen levels are high, the C-terminal adenylyl transferase (AT) inactivates GlnA by covalent transfer of an adenylyl group from ATP to specific tyrosine residue of GlnA, thus reducing its activity. Conversely, when nitrogen levels are low, the N-terminal adenylyl removase (AR) activates GlnA by removing the adenylyl group by phosphorolysis, increasing its activity. The regulatory region of GlnE binds the signal transduction protein PII (GlnB) which indicates the nitrogen status of the cell.</text>
</comment>
<dbReference type="Pfam" id="PF03710">
    <property type="entry name" value="GlnE"/>
    <property type="match status" value="2"/>
</dbReference>
<evidence type="ECO:0000259" key="9">
    <source>
        <dbReference type="Pfam" id="PF08335"/>
    </source>
</evidence>
<feature type="domain" description="Glutamate-ammonia ligase adenylyltransferase repeated" evidence="8">
    <location>
        <begin position="590"/>
        <end position="831"/>
    </location>
</feature>
<keyword evidence="6 7" id="KW-0511">Multifunctional enzyme</keyword>
<feature type="domain" description="PII-uridylyltransferase/Glutamine-synthetase adenylyltransferase" evidence="9">
    <location>
        <begin position="337"/>
        <end position="477"/>
    </location>
</feature>
<keyword evidence="5 7" id="KW-0460">Magnesium</keyword>
<dbReference type="AlphaFoldDB" id="A0A2T5V1J5"/>
<dbReference type="InterPro" id="IPR043519">
    <property type="entry name" value="NT_sf"/>
</dbReference>
<dbReference type="CDD" id="cd05401">
    <property type="entry name" value="NT_GlnE_GlnD_like"/>
    <property type="match status" value="2"/>
</dbReference>
<sequence length="1005" mass="109967">MNWAAGDEDGTVVAAIKALCGGGPLAERIDIVPDVPEGGPNGEVINDIVEKAGEGAARLEAVLARDDALKPFLAGVFANAPYLRDLAMAEPDRLTRILESDPADFVLRLLDEVRALRPDSEAALEHDLRRAKAEAALAVALADLSGTWPLEPVTASLTALADAALDATIRFLLTELAGKGKFEPVDPEDPAKDSGWIVLAMGKHGAGELNYSSDIDLIVLYDPHVAPMAAGAEAPVEFVRLTKKLVKIMQERTADGYVFRTDLRLRPDPGATPIAMSVPAALIYYESMGQNWERAALIKARPCAGDIKAGQSFLHEISPFIWRKHLDFAAIADVHSIKRQINAHKGHGAIAVAGHNVKLGRGGIREIEFFVQTQQLIAGGRNPRLRSRRTLEMLGRLRAEGWVDDEARAELDEAYRFLRCVEHRIQMVNDEQTHTLPETDEGVMRIAALMGFADVESFGDALRARLKIVQKHYADLFEAEPELSSELGNLVFTGDDDDPDTLETLSRIGFKRPLDAIRIVKSWHFGRYPATRSAKARERLTELHPVLIDALGRTTNADAALMAFDRFLSRLPAGVPLFSLLHANPHLLSLLATIMGEAPRMSEIVSQRASVLDAILDPSFYEDMPREADFAERLETTLAQARSYEDALDRARIFGQEQMFLIGVRLLSDTLNPGQAGRAYSRLARVLVRALLVRAADHLAEVSGRVPGGEVVVLAMGKLGGLEMTPTSDLDMILLYDFPDEVTASDGRRALSSSQYYMRLTQRLVAAISAPTAEGSLYEVDFRLRPSGNAGPLATRLSSFSVYQAENAWTWEHMALTRADVIAGDEGLAEKVRAVIRDILCRPRDDAALRADVADMRARIEAEKGTSDIWALKTVAGGIIDIEFIAQYLQLAHAAEHPQILSQTTETALARAAEAGVLPVGDAEVLVPAIRLYHTLTQILRLSVGEGFDRDAAPVGVLELIARSAHQTDFARLEVYVKETQSAVRKTFEKIVGAVKSREAKEKEK</sequence>
<keyword evidence="10" id="KW-0436">Ligase</keyword>
<feature type="domain" description="Glutamate-ammonia ligase adenylyltransferase repeated" evidence="8">
    <location>
        <begin position="73"/>
        <end position="315"/>
    </location>
</feature>
<dbReference type="OrthoDB" id="9759366at2"/>
<feature type="domain" description="PII-uridylyltransferase/Glutamine-synthetase adenylyltransferase" evidence="9">
    <location>
        <begin position="855"/>
        <end position="950"/>
    </location>
</feature>
<evidence type="ECO:0000256" key="4">
    <source>
        <dbReference type="ARBA" id="ARBA00022840"/>
    </source>
</evidence>
<evidence type="ECO:0000256" key="7">
    <source>
        <dbReference type="HAMAP-Rule" id="MF_00802"/>
    </source>
</evidence>
<keyword evidence="11" id="KW-1185">Reference proteome</keyword>
<evidence type="ECO:0000256" key="1">
    <source>
        <dbReference type="ARBA" id="ARBA00022679"/>
    </source>
</evidence>
<evidence type="ECO:0000259" key="8">
    <source>
        <dbReference type="Pfam" id="PF03710"/>
    </source>
</evidence>
<keyword evidence="4 7" id="KW-0067">ATP-binding</keyword>
<dbReference type="SUPFAM" id="SSF81301">
    <property type="entry name" value="Nucleotidyltransferase"/>
    <property type="match status" value="2"/>
</dbReference>
<evidence type="ECO:0000256" key="3">
    <source>
        <dbReference type="ARBA" id="ARBA00022741"/>
    </source>
</evidence>
<dbReference type="GO" id="GO:0008882">
    <property type="term" value="F:[glutamate-ammonia-ligase] adenylyltransferase activity"/>
    <property type="evidence" value="ECO:0007669"/>
    <property type="project" value="UniProtKB-UniRule"/>
</dbReference>
<comment type="cofactor">
    <cofactor evidence="7">
        <name>Mg(2+)</name>
        <dbReference type="ChEBI" id="CHEBI:18420"/>
    </cofactor>
</comment>
<accession>A0A2T5V1J5</accession>
<evidence type="ECO:0000313" key="10">
    <source>
        <dbReference type="EMBL" id="PTW57627.1"/>
    </source>
</evidence>
<keyword evidence="3 7" id="KW-0547">Nucleotide-binding</keyword>
<dbReference type="Pfam" id="PF08335">
    <property type="entry name" value="GlnD_UR_UTase"/>
    <property type="match status" value="2"/>
</dbReference>
<dbReference type="Gene3D" id="3.30.460.10">
    <property type="entry name" value="Beta Polymerase, domain 2"/>
    <property type="match status" value="2"/>
</dbReference>
<dbReference type="GO" id="GO:0000820">
    <property type="term" value="P:regulation of glutamine family amino acid metabolic process"/>
    <property type="evidence" value="ECO:0007669"/>
    <property type="project" value="UniProtKB-UniRule"/>
</dbReference>
<dbReference type="PANTHER" id="PTHR30621">
    <property type="entry name" value="GLUTAMINE SYNTHETASE ADENYLYLTRANSFERASE"/>
    <property type="match status" value="1"/>
</dbReference>
<feature type="region of interest" description="Adenylyl removase" evidence="7">
    <location>
        <begin position="1"/>
        <end position="482"/>
    </location>
</feature>
<dbReference type="InterPro" id="IPR013546">
    <property type="entry name" value="PII_UdlTrfase/GS_AdlTrfase"/>
</dbReference>
<dbReference type="GO" id="GO:0016874">
    <property type="term" value="F:ligase activity"/>
    <property type="evidence" value="ECO:0007669"/>
    <property type="project" value="UniProtKB-KW"/>
</dbReference>
<dbReference type="NCBIfam" id="NF008292">
    <property type="entry name" value="PRK11072.1"/>
    <property type="match status" value="1"/>
</dbReference>
<reference evidence="10 11" key="1">
    <citation type="submission" date="2018-04" db="EMBL/GenBank/DDBJ databases">
        <title>Genomic Encyclopedia of Archaeal and Bacterial Type Strains, Phase II (KMG-II): from individual species to whole genera.</title>
        <authorList>
            <person name="Goeker M."/>
        </authorList>
    </citation>
    <scope>NUCLEOTIDE SEQUENCE [LARGE SCALE GENOMIC DNA]</scope>
    <source>
        <strain evidence="10 11">DSM 23382</strain>
    </source>
</reference>
<dbReference type="EC" id="2.7.7.89" evidence="7"/>
<dbReference type="GO" id="GO:0047388">
    <property type="term" value="F:[glutamine synthetase]-adenylyl-L-tyrosine phosphorylase activity"/>
    <property type="evidence" value="ECO:0007669"/>
    <property type="project" value="UniProtKB-EC"/>
</dbReference>
<organism evidence="10 11">
    <name type="scientific">Breoghania corrubedonensis</name>
    <dbReference type="NCBI Taxonomy" id="665038"/>
    <lineage>
        <taxon>Bacteria</taxon>
        <taxon>Pseudomonadati</taxon>
        <taxon>Pseudomonadota</taxon>
        <taxon>Alphaproteobacteria</taxon>
        <taxon>Hyphomicrobiales</taxon>
        <taxon>Stappiaceae</taxon>
        <taxon>Breoghania</taxon>
    </lineage>
</organism>
<evidence type="ECO:0000313" key="11">
    <source>
        <dbReference type="Proteomes" id="UP000244081"/>
    </source>
</evidence>
<dbReference type="EMBL" id="QAYG01000010">
    <property type="protein sequence ID" value="PTW57627.1"/>
    <property type="molecule type" value="Genomic_DNA"/>
</dbReference>
<evidence type="ECO:0000256" key="6">
    <source>
        <dbReference type="ARBA" id="ARBA00023268"/>
    </source>
</evidence>
<comment type="caution">
    <text evidence="10">The sequence shown here is derived from an EMBL/GenBank/DDBJ whole genome shotgun (WGS) entry which is preliminary data.</text>
</comment>
<dbReference type="InterPro" id="IPR005190">
    <property type="entry name" value="GlnE_rpt_dom"/>
</dbReference>
<proteinExistence type="inferred from homology"/>
<evidence type="ECO:0000256" key="2">
    <source>
        <dbReference type="ARBA" id="ARBA00022695"/>
    </source>
</evidence>
<dbReference type="PANTHER" id="PTHR30621:SF0">
    <property type="entry name" value="BIFUNCTIONAL GLUTAMINE SYNTHETASE ADENYLYLTRANSFERASE_ADENYLYL-REMOVING ENZYME"/>
    <property type="match status" value="1"/>
</dbReference>
<comment type="catalytic activity">
    <reaction evidence="7">
        <text>[glutamine synthetase]-L-tyrosine + ATP = [glutamine synthetase]-O(4)-(5'-adenylyl)-L-tyrosine + diphosphate</text>
        <dbReference type="Rhea" id="RHEA:18589"/>
        <dbReference type="Rhea" id="RHEA-COMP:10660"/>
        <dbReference type="Rhea" id="RHEA-COMP:10661"/>
        <dbReference type="ChEBI" id="CHEBI:30616"/>
        <dbReference type="ChEBI" id="CHEBI:33019"/>
        <dbReference type="ChEBI" id="CHEBI:46858"/>
        <dbReference type="ChEBI" id="CHEBI:83624"/>
        <dbReference type="EC" id="2.7.7.42"/>
    </reaction>
</comment>
<comment type="catalytic activity">
    <reaction evidence="7">
        <text>[glutamine synthetase]-O(4)-(5'-adenylyl)-L-tyrosine + phosphate = [glutamine synthetase]-L-tyrosine + ADP</text>
        <dbReference type="Rhea" id="RHEA:43716"/>
        <dbReference type="Rhea" id="RHEA-COMP:10660"/>
        <dbReference type="Rhea" id="RHEA-COMP:10661"/>
        <dbReference type="ChEBI" id="CHEBI:43474"/>
        <dbReference type="ChEBI" id="CHEBI:46858"/>
        <dbReference type="ChEBI" id="CHEBI:83624"/>
        <dbReference type="ChEBI" id="CHEBI:456216"/>
        <dbReference type="EC" id="2.7.7.89"/>
    </reaction>
</comment>
<gene>
    <name evidence="7" type="primary">glnE</name>
    <name evidence="10" type="ORF">C8N35_110106</name>
</gene>
<dbReference type="NCBIfam" id="NF010706">
    <property type="entry name" value="PRK14108.1"/>
    <property type="match status" value="1"/>
</dbReference>
<dbReference type="GO" id="GO:0000287">
    <property type="term" value="F:magnesium ion binding"/>
    <property type="evidence" value="ECO:0007669"/>
    <property type="project" value="UniProtKB-UniRule"/>
</dbReference>
<dbReference type="EC" id="2.7.7.42" evidence="7"/>
<dbReference type="HAMAP" id="MF_00802">
    <property type="entry name" value="GlnE"/>
    <property type="match status" value="1"/>
</dbReference>
<dbReference type="GO" id="GO:0005829">
    <property type="term" value="C:cytosol"/>
    <property type="evidence" value="ECO:0007669"/>
    <property type="project" value="TreeGrafter"/>
</dbReference>
<dbReference type="Proteomes" id="UP000244081">
    <property type="component" value="Unassembled WGS sequence"/>
</dbReference>
<keyword evidence="1 7" id="KW-0808">Transferase</keyword>
<dbReference type="InterPro" id="IPR023057">
    <property type="entry name" value="GlnE"/>
</dbReference>
<evidence type="ECO:0000256" key="5">
    <source>
        <dbReference type="ARBA" id="ARBA00022842"/>
    </source>
</evidence>
<dbReference type="GO" id="GO:0005524">
    <property type="term" value="F:ATP binding"/>
    <property type="evidence" value="ECO:0007669"/>
    <property type="project" value="UniProtKB-UniRule"/>
</dbReference>
<comment type="similarity">
    <text evidence="7">Belongs to the GlnE family.</text>
</comment>
<dbReference type="Gene3D" id="1.20.120.330">
    <property type="entry name" value="Nucleotidyltransferases domain 2"/>
    <property type="match status" value="2"/>
</dbReference>